<keyword evidence="3" id="KW-1185">Reference proteome</keyword>
<keyword evidence="1" id="KW-0175">Coiled coil</keyword>
<proteinExistence type="predicted"/>
<gene>
    <name evidence="2" type="ORF">J2Z48_001787</name>
</gene>
<dbReference type="RefSeq" id="WP_307252763.1">
    <property type="nucleotide sequence ID" value="NZ_JAUSUV010000007.1"/>
</dbReference>
<organism evidence="2 3">
    <name type="scientific">Croceifilum oryzae</name>
    <dbReference type="NCBI Taxonomy" id="1553429"/>
    <lineage>
        <taxon>Bacteria</taxon>
        <taxon>Bacillati</taxon>
        <taxon>Bacillota</taxon>
        <taxon>Bacilli</taxon>
        <taxon>Bacillales</taxon>
        <taxon>Thermoactinomycetaceae</taxon>
        <taxon>Croceifilum</taxon>
    </lineage>
</organism>
<dbReference type="InterPro" id="IPR016787">
    <property type="entry name" value="UCP021328"/>
</dbReference>
<feature type="coiled-coil region" evidence="1">
    <location>
        <begin position="91"/>
        <end position="133"/>
    </location>
</feature>
<dbReference type="PIRSF" id="PIRSF021328">
    <property type="entry name" value="UCP021328"/>
    <property type="match status" value="1"/>
</dbReference>
<evidence type="ECO:0000256" key="1">
    <source>
        <dbReference type="SAM" id="Coils"/>
    </source>
</evidence>
<sequence>MKLKVFHDGQFWIGVVEEVVDDQLRAGKVMFGTEPKDTEILEFVNNEMLVFMEKRKFQLEMKVKEKKINPKRLSRQVSREMQTEGVSAYTHQALQLELQAHKKERKNLTKEAKEALAEKKWELKKNKRKAKHRGH</sequence>
<dbReference type="Pfam" id="PF11208">
    <property type="entry name" value="DUF2992"/>
    <property type="match status" value="1"/>
</dbReference>
<accession>A0AAJ1TFL3</accession>
<evidence type="ECO:0000313" key="2">
    <source>
        <dbReference type="EMBL" id="MDQ0417614.1"/>
    </source>
</evidence>
<reference evidence="2 3" key="1">
    <citation type="submission" date="2023-07" db="EMBL/GenBank/DDBJ databases">
        <title>Genomic Encyclopedia of Type Strains, Phase IV (KMG-IV): sequencing the most valuable type-strain genomes for metagenomic binning, comparative biology and taxonomic classification.</title>
        <authorList>
            <person name="Goeker M."/>
        </authorList>
    </citation>
    <scope>NUCLEOTIDE SEQUENCE [LARGE SCALE GENOMIC DNA]</scope>
    <source>
        <strain evidence="2 3">DSM 46876</strain>
    </source>
</reference>
<evidence type="ECO:0000313" key="3">
    <source>
        <dbReference type="Proteomes" id="UP001238450"/>
    </source>
</evidence>
<dbReference type="AlphaFoldDB" id="A0AAJ1TFL3"/>
<protein>
    <submittedName>
        <fullName evidence="2">Thiol:disulfide interchange protein</fullName>
    </submittedName>
</protein>
<dbReference type="Proteomes" id="UP001238450">
    <property type="component" value="Unassembled WGS sequence"/>
</dbReference>
<name>A0AAJ1TFL3_9BACL</name>
<comment type="caution">
    <text evidence="2">The sequence shown here is derived from an EMBL/GenBank/DDBJ whole genome shotgun (WGS) entry which is preliminary data.</text>
</comment>
<dbReference type="EMBL" id="JAUSUV010000007">
    <property type="protein sequence ID" value="MDQ0417614.1"/>
    <property type="molecule type" value="Genomic_DNA"/>
</dbReference>